<feature type="region of interest" description="Disordered" evidence="1">
    <location>
        <begin position="335"/>
        <end position="360"/>
    </location>
</feature>
<feature type="region of interest" description="Disordered" evidence="1">
    <location>
        <begin position="1"/>
        <end position="20"/>
    </location>
</feature>
<feature type="region of interest" description="Disordered" evidence="1">
    <location>
        <begin position="205"/>
        <end position="229"/>
    </location>
</feature>
<dbReference type="OrthoDB" id="8882621at2759"/>
<keyword evidence="3" id="KW-1185">Reference proteome</keyword>
<feature type="compositionally biased region" description="Polar residues" evidence="1">
    <location>
        <begin position="205"/>
        <end position="214"/>
    </location>
</feature>
<sequence length="431" mass="47269">MDDSGSWSETSSPDASLQLPGCLPLENHDIVLESATLEYKSQSHSVNGTLTQIKDGSQESEVKVHHKEMEVQTLPYIQSNEKKNTGCQDIISAVHYDIKETAVQSSSKKGKTQDSAVQTVNFDLDGTDVNINGVKELEQAQDTSLADSSVISKSSQPINQNQELSGNELEEKALDLSSGETPCSIESVHTLQNTHANITESMINSPSKSYQSYIKDSEPKPKPSNEITRDYLPKVGMTTYKIVPQRSFEIERHDLEFTQDDRNQDTMSEPNKRLPSPASAKSLSPVRLAREAFFSELSSAVKNGSHSPQQRTHVNPLSPISQNISLIHPKEHTDLSKMSDAPDLKSDKPGITRTKSNQIAPGSVKAPSSFYLQMQRRASSMYVTSAAAKMSKSLTSPTNNETAVRSNTICINGRSGMSNLVLPEGQEFAKQ</sequence>
<dbReference type="GO" id="GO:0003785">
    <property type="term" value="F:actin monomer binding"/>
    <property type="evidence" value="ECO:0007669"/>
    <property type="project" value="InterPro"/>
</dbReference>
<dbReference type="PANTHER" id="PTHR21557:SF2">
    <property type="entry name" value="CORDON-BLEU PROTEIN-LIKE 1"/>
    <property type="match status" value="1"/>
</dbReference>
<evidence type="ECO:0000256" key="1">
    <source>
        <dbReference type="SAM" id="MobiDB-lite"/>
    </source>
</evidence>
<evidence type="ECO:0000313" key="3">
    <source>
        <dbReference type="Proteomes" id="UP000812440"/>
    </source>
</evidence>
<protein>
    <submittedName>
        <fullName evidence="2">Uncharacterized protein</fullName>
    </submittedName>
</protein>
<gene>
    <name evidence="2" type="ORF">GDO86_016866</name>
</gene>
<organism evidence="2 3">
    <name type="scientific">Hymenochirus boettgeri</name>
    <name type="common">Congo dwarf clawed frog</name>
    <dbReference type="NCBI Taxonomy" id="247094"/>
    <lineage>
        <taxon>Eukaryota</taxon>
        <taxon>Metazoa</taxon>
        <taxon>Chordata</taxon>
        <taxon>Craniata</taxon>
        <taxon>Vertebrata</taxon>
        <taxon>Euteleostomi</taxon>
        <taxon>Amphibia</taxon>
        <taxon>Batrachia</taxon>
        <taxon>Anura</taxon>
        <taxon>Pipoidea</taxon>
        <taxon>Pipidae</taxon>
        <taxon>Pipinae</taxon>
        <taxon>Hymenochirus</taxon>
    </lineage>
</organism>
<feature type="compositionally biased region" description="Basic and acidic residues" evidence="1">
    <location>
        <begin position="215"/>
        <end position="229"/>
    </location>
</feature>
<dbReference type="InterPro" id="IPR039895">
    <property type="entry name" value="COBL-like"/>
</dbReference>
<dbReference type="Proteomes" id="UP000812440">
    <property type="component" value="Chromosome 9"/>
</dbReference>
<proteinExistence type="predicted"/>
<dbReference type="AlphaFoldDB" id="A0A8T2IQE9"/>
<feature type="compositionally biased region" description="Polar residues" evidence="1">
    <location>
        <begin position="1"/>
        <end position="15"/>
    </location>
</feature>
<comment type="caution">
    <text evidence="2">The sequence shown here is derived from an EMBL/GenBank/DDBJ whole genome shotgun (WGS) entry which is preliminary data.</text>
</comment>
<dbReference type="EMBL" id="JAACNH010000009">
    <property type="protein sequence ID" value="KAG8432386.1"/>
    <property type="molecule type" value="Genomic_DNA"/>
</dbReference>
<feature type="compositionally biased region" description="Basic and acidic residues" evidence="1">
    <location>
        <begin position="335"/>
        <end position="350"/>
    </location>
</feature>
<feature type="region of interest" description="Disordered" evidence="1">
    <location>
        <begin position="145"/>
        <end position="165"/>
    </location>
</feature>
<feature type="compositionally biased region" description="Low complexity" evidence="1">
    <location>
        <begin position="274"/>
        <end position="283"/>
    </location>
</feature>
<dbReference type="PANTHER" id="PTHR21557">
    <property type="entry name" value="CORDON-BLEU"/>
    <property type="match status" value="1"/>
</dbReference>
<feature type="region of interest" description="Disordered" evidence="1">
    <location>
        <begin position="256"/>
        <end position="283"/>
    </location>
</feature>
<name>A0A8T2IQE9_9PIPI</name>
<accession>A0A8T2IQE9</accession>
<evidence type="ECO:0000313" key="2">
    <source>
        <dbReference type="EMBL" id="KAG8432386.1"/>
    </source>
</evidence>
<reference evidence="2" key="1">
    <citation type="thesis" date="2020" institute="ProQuest LLC" country="789 East Eisenhower Parkway, Ann Arbor, MI, USA">
        <title>Comparative Genomics and Chromosome Evolution.</title>
        <authorList>
            <person name="Mudd A.B."/>
        </authorList>
    </citation>
    <scope>NUCLEOTIDE SEQUENCE</scope>
    <source>
        <strain evidence="2">Female2</strain>
        <tissue evidence="2">Blood</tissue>
    </source>
</reference>